<proteinExistence type="predicted"/>
<comment type="caution">
    <text evidence="1">The sequence shown here is derived from an EMBL/GenBank/DDBJ whole genome shotgun (WGS) entry which is preliminary data.</text>
</comment>
<dbReference type="EMBL" id="CM023486">
    <property type="protein sequence ID" value="KAH6928508.1"/>
    <property type="molecule type" value="Genomic_DNA"/>
</dbReference>
<sequence length="81" mass="9019">MNRTSEYNSALLLSGNNFLDYAGYDYVVRAIDDEGIKWLADGTVADATTVSTPMLQAFRDRAKCRDREGNGSVFPEVPLLR</sequence>
<gene>
    <name evidence="1" type="ORF">HPB50_016845</name>
</gene>
<dbReference type="Proteomes" id="UP000821845">
    <property type="component" value="Chromosome 6"/>
</dbReference>
<name>A0ACB7S197_HYAAI</name>
<organism evidence="1 2">
    <name type="scientific">Hyalomma asiaticum</name>
    <name type="common">Tick</name>
    <dbReference type="NCBI Taxonomy" id="266040"/>
    <lineage>
        <taxon>Eukaryota</taxon>
        <taxon>Metazoa</taxon>
        <taxon>Ecdysozoa</taxon>
        <taxon>Arthropoda</taxon>
        <taxon>Chelicerata</taxon>
        <taxon>Arachnida</taxon>
        <taxon>Acari</taxon>
        <taxon>Parasitiformes</taxon>
        <taxon>Ixodida</taxon>
        <taxon>Ixodoidea</taxon>
        <taxon>Ixodidae</taxon>
        <taxon>Hyalomminae</taxon>
        <taxon>Hyalomma</taxon>
    </lineage>
</organism>
<accession>A0ACB7S197</accession>
<protein>
    <submittedName>
        <fullName evidence="1">Uncharacterized protein</fullName>
    </submittedName>
</protein>
<keyword evidence="2" id="KW-1185">Reference proteome</keyword>
<reference evidence="1" key="1">
    <citation type="submission" date="2020-05" db="EMBL/GenBank/DDBJ databases">
        <title>Large-scale comparative analyses of tick genomes elucidate their genetic diversity and vector capacities.</title>
        <authorList>
            <person name="Jia N."/>
            <person name="Wang J."/>
            <person name="Shi W."/>
            <person name="Du L."/>
            <person name="Sun Y."/>
            <person name="Zhan W."/>
            <person name="Jiang J."/>
            <person name="Wang Q."/>
            <person name="Zhang B."/>
            <person name="Ji P."/>
            <person name="Sakyi L.B."/>
            <person name="Cui X."/>
            <person name="Yuan T."/>
            <person name="Jiang B."/>
            <person name="Yang W."/>
            <person name="Lam T.T.-Y."/>
            <person name="Chang Q."/>
            <person name="Ding S."/>
            <person name="Wang X."/>
            <person name="Zhu J."/>
            <person name="Ruan X."/>
            <person name="Zhao L."/>
            <person name="Wei J."/>
            <person name="Que T."/>
            <person name="Du C."/>
            <person name="Cheng J."/>
            <person name="Dai P."/>
            <person name="Han X."/>
            <person name="Huang E."/>
            <person name="Gao Y."/>
            <person name="Liu J."/>
            <person name="Shao H."/>
            <person name="Ye R."/>
            <person name="Li L."/>
            <person name="Wei W."/>
            <person name="Wang X."/>
            <person name="Wang C."/>
            <person name="Yang T."/>
            <person name="Huo Q."/>
            <person name="Li W."/>
            <person name="Guo W."/>
            <person name="Chen H."/>
            <person name="Zhou L."/>
            <person name="Ni X."/>
            <person name="Tian J."/>
            <person name="Zhou Y."/>
            <person name="Sheng Y."/>
            <person name="Liu T."/>
            <person name="Pan Y."/>
            <person name="Xia L."/>
            <person name="Li J."/>
            <person name="Zhao F."/>
            <person name="Cao W."/>
        </authorList>
    </citation>
    <scope>NUCLEOTIDE SEQUENCE</scope>
    <source>
        <strain evidence="1">Hyas-2018</strain>
    </source>
</reference>
<evidence type="ECO:0000313" key="2">
    <source>
        <dbReference type="Proteomes" id="UP000821845"/>
    </source>
</evidence>
<evidence type="ECO:0000313" key="1">
    <source>
        <dbReference type="EMBL" id="KAH6928508.1"/>
    </source>
</evidence>